<evidence type="ECO:0000313" key="1">
    <source>
        <dbReference type="EMBL" id="KAG0430053.1"/>
    </source>
</evidence>
<dbReference type="Proteomes" id="UP000805193">
    <property type="component" value="Unassembled WGS sequence"/>
</dbReference>
<name>A0AC60QA26_IXOPE</name>
<proteinExistence type="predicted"/>
<protein>
    <submittedName>
        <fullName evidence="1">Uncharacterized protein</fullName>
    </submittedName>
</protein>
<accession>A0AC60QA26</accession>
<organism evidence="1 2">
    <name type="scientific">Ixodes persulcatus</name>
    <name type="common">Taiga tick</name>
    <dbReference type="NCBI Taxonomy" id="34615"/>
    <lineage>
        <taxon>Eukaryota</taxon>
        <taxon>Metazoa</taxon>
        <taxon>Ecdysozoa</taxon>
        <taxon>Arthropoda</taxon>
        <taxon>Chelicerata</taxon>
        <taxon>Arachnida</taxon>
        <taxon>Acari</taxon>
        <taxon>Parasitiformes</taxon>
        <taxon>Ixodida</taxon>
        <taxon>Ixodoidea</taxon>
        <taxon>Ixodidae</taxon>
        <taxon>Ixodinae</taxon>
        <taxon>Ixodes</taxon>
    </lineage>
</organism>
<evidence type="ECO:0000313" key="2">
    <source>
        <dbReference type="Proteomes" id="UP000805193"/>
    </source>
</evidence>
<reference evidence="1 2" key="1">
    <citation type="journal article" date="2020" name="Cell">
        <title>Large-Scale Comparative Analyses of Tick Genomes Elucidate Their Genetic Diversity and Vector Capacities.</title>
        <authorList>
            <consortium name="Tick Genome and Microbiome Consortium (TIGMIC)"/>
            <person name="Jia N."/>
            <person name="Wang J."/>
            <person name="Shi W."/>
            <person name="Du L."/>
            <person name="Sun Y."/>
            <person name="Zhan W."/>
            <person name="Jiang J.F."/>
            <person name="Wang Q."/>
            <person name="Zhang B."/>
            <person name="Ji P."/>
            <person name="Bell-Sakyi L."/>
            <person name="Cui X.M."/>
            <person name="Yuan T.T."/>
            <person name="Jiang B.G."/>
            <person name="Yang W.F."/>
            <person name="Lam T.T."/>
            <person name="Chang Q.C."/>
            <person name="Ding S.J."/>
            <person name="Wang X.J."/>
            <person name="Zhu J.G."/>
            <person name="Ruan X.D."/>
            <person name="Zhao L."/>
            <person name="Wei J.T."/>
            <person name="Ye R.Z."/>
            <person name="Que T.C."/>
            <person name="Du C.H."/>
            <person name="Zhou Y.H."/>
            <person name="Cheng J.X."/>
            <person name="Dai P.F."/>
            <person name="Guo W.B."/>
            <person name="Han X.H."/>
            <person name="Huang E.J."/>
            <person name="Li L.F."/>
            <person name="Wei W."/>
            <person name="Gao Y.C."/>
            <person name="Liu J.Z."/>
            <person name="Shao H.Z."/>
            <person name="Wang X."/>
            <person name="Wang C.C."/>
            <person name="Yang T.C."/>
            <person name="Huo Q.B."/>
            <person name="Li W."/>
            <person name="Chen H.Y."/>
            <person name="Chen S.E."/>
            <person name="Zhou L.G."/>
            <person name="Ni X.B."/>
            <person name="Tian J.H."/>
            <person name="Sheng Y."/>
            <person name="Liu T."/>
            <person name="Pan Y.S."/>
            <person name="Xia L.Y."/>
            <person name="Li J."/>
            <person name="Zhao F."/>
            <person name="Cao W.C."/>
        </authorList>
    </citation>
    <scope>NUCLEOTIDE SEQUENCE [LARGE SCALE GENOMIC DNA]</scope>
    <source>
        <strain evidence="1">Iper-2018</strain>
    </source>
</reference>
<dbReference type="EMBL" id="JABSTQ010009359">
    <property type="protein sequence ID" value="KAG0430053.1"/>
    <property type="molecule type" value="Genomic_DNA"/>
</dbReference>
<sequence length="541" mass="59305">MKINVVWTAFLFTATCCQANDVQRETKLGTLRGNRRKVLDTVIEEYLGIPYAEPPTGDLRFKEPVPRSPWKGIYDATIGGSVCPQNREVKKPLTYTEDCLHLNVWIPKNAQQSPVLVWIHGGGFSFGSGSQNNSIGSVLAAKTGFVVVSINYRLGMLGFLNANSPDAPGNQGLLDQNLALKWVRDNIEAFGGDPSMVTIFGDSAGGMSVHSHILSPMSQGLFKRAVMMSGNMYTIDFFDSTHESIIKGNKVAQLVGCAEPARDLASHPGQVLQCLRSKKVEELVLASTEVSKPKIFSFFPTYNDQFIPKVPRVAIDRGFFQDVEVLMGVTTDEGAMSLQFPHTPELLTESLVDVTLDSLDDALRRSKKDGLPSWMRAPHYTDVPYFLALPFNDDAGYTDEDRELCEDVVTMLTSFAKTGRRKPRTFQAKPSDFEPGRSASCRRVRHLAGLLSRTPPRVSRFGRTRETARGRVGPSLQVDGRVVGESWIGLRATGQVAARARSTGDDSTLVIPLALTVGVPTCGRLSAESPGPELLRRRVAA</sequence>
<comment type="caution">
    <text evidence="1">The sequence shown here is derived from an EMBL/GenBank/DDBJ whole genome shotgun (WGS) entry which is preliminary data.</text>
</comment>
<keyword evidence="2" id="KW-1185">Reference proteome</keyword>
<gene>
    <name evidence="1" type="ORF">HPB47_023050</name>
</gene>